<proteinExistence type="predicted"/>
<feature type="chain" id="PRO_5046566012" description="C-type lysozyme inhibitor domain-containing protein" evidence="2">
    <location>
        <begin position="28"/>
        <end position="781"/>
    </location>
</feature>
<evidence type="ECO:0000313" key="3">
    <source>
        <dbReference type="EMBL" id="WDR06966.1"/>
    </source>
</evidence>
<reference evidence="3 4" key="1">
    <citation type="submission" date="2023-02" db="EMBL/GenBank/DDBJ databases">
        <title>Devosia chondri sp. nov., isolated from the phycosphere of marine algae.</title>
        <authorList>
            <person name="Kim J.M."/>
            <person name="Lee J.K."/>
            <person name="Choi B.J."/>
            <person name="Bayburt H."/>
            <person name="Jeon C.O."/>
        </authorList>
    </citation>
    <scope>NUCLEOTIDE SEQUENCE [LARGE SCALE GENOMIC DNA]</scope>
    <source>
        <strain evidence="3 4">G2-5</strain>
    </source>
</reference>
<organism evidence="3 4">
    <name type="scientific">Devosia rhodophyticola</name>
    <dbReference type="NCBI Taxonomy" id="3026423"/>
    <lineage>
        <taxon>Bacteria</taxon>
        <taxon>Pseudomonadati</taxon>
        <taxon>Pseudomonadota</taxon>
        <taxon>Alphaproteobacteria</taxon>
        <taxon>Hyphomicrobiales</taxon>
        <taxon>Devosiaceae</taxon>
        <taxon>Devosia</taxon>
    </lineage>
</organism>
<dbReference type="Gene3D" id="2.40.128.200">
    <property type="match status" value="1"/>
</dbReference>
<evidence type="ECO:0000313" key="4">
    <source>
        <dbReference type="Proteomes" id="UP001222118"/>
    </source>
</evidence>
<dbReference type="Proteomes" id="UP001222118">
    <property type="component" value="Chromosome"/>
</dbReference>
<evidence type="ECO:0000256" key="2">
    <source>
        <dbReference type="SAM" id="SignalP"/>
    </source>
</evidence>
<accession>A0ABY7Z034</accession>
<evidence type="ECO:0000256" key="1">
    <source>
        <dbReference type="SAM" id="MobiDB-lite"/>
    </source>
</evidence>
<keyword evidence="2" id="KW-0732">Signal</keyword>
<keyword evidence="4" id="KW-1185">Reference proteome</keyword>
<name>A0ABY7Z034_9HYPH</name>
<protein>
    <recommendedName>
        <fullName evidence="5">C-type lysozyme inhibitor domain-containing protein</fullName>
    </recommendedName>
</protein>
<sequence>MMNISKFTKCLATGALFALALTSVSQAQVGTVSWLKNGEALNASLHGLGSDQLDRFLAWCQPELPEQISAEFYGDLSGIAMNETVSIRLQGASGTAVISAQKIDRSRAPGMFVRTSASDPAWKILAGSNHIVISAKGAVLAVLSNVDTVAVTSFLADCTPAAGHTAQAVVPTAPPDRDTQPAQANALVNNDVPAQDQGKLIGVANDQDSLFVQGLAVGAGLAGAAVIANEVVDQLFTEAPAPGANAVGEQGMLGVDIISVRANDTTFGFGGDEVFLLFSNGARFPNDPGAAQDINRGEEWAPNAHVDGYGALSVDLREWDSIGASDLIGNIAINASQGTGRFTQTLTGDGADYLVTYDVRVAQGAAASGQPASPALAPAANRVWSNGGAYETVTALDCRDDCEEDIGIIFMCTGLGLPASVDVPLVSTEQGPAGRTGPVTFNVDGQRFQYNAHIGDYGLVGHIPSFTVNPNDPFVGALQAGTNAHVSFDGAEADIGLKGSRAALDIFKAHCGWNNIANVSPASPQPAEPNPIWFAGQYTDGSGRLVHSLTYGIPETDAIGFSALCLPGSDRIEAIMSVDFGNLQNGAQTSAYVQALGQTFQYQGQVLIQSEESAGVLIRTAPNDPMWQALSRARPSATFGMIGGGRLVGSSQGLADAIGKFLPACLSVAPSGQPNPAMTNQPPSQRSANRIGSNQPPSGQTPTGQSMAFTCDDGTTMRVSIAQAGPGKVASVSRNGGAAFQLDSAPAPFGERYTDGTANLTVNAGNLTLSAPGIAVSCRAN</sequence>
<evidence type="ECO:0008006" key="5">
    <source>
        <dbReference type="Google" id="ProtNLM"/>
    </source>
</evidence>
<gene>
    <name evidence="3" type="ORF">PSQ90_05875</name>
</gene>
<feature type="signal peptide" evidence="2">
    <location>
        <begin position="1"/>
        <end position="27"/>
    </location>
</feature>
<feature type="region of interest" description="Disordered" evidence="1">
    <location>
        <begin position="672"/>
        <end position="706"/>
    </location>
</feature>
<dbReference type="InterPro" id="IPR036328">
    <property type="entry name" value="MliC_sf"/>
</dbReference>
<dbReference type="RefSeq" id="WP_282212479.1">
    <property type="nucleotide sequence ID" value="NZ_CP118247.1"/>
</dbReference>
<dbReference type="EMBL" id="CP118247">
    <property type="protein sequence ID" value="WDR06966.1"/>
    <property type="molecule type" value="Genomic_DNA"/>
</dbReference>